<comment type="caution">
    <text evidence="2">The sequence shown here is derived from an EMBL/GenBank/DDBJ whole genome shotgun (WGS) entry which is preliminary data.</text>
</comment>
<evidence type="ECO:0000256" key="1">
    <source>
        <dbReference type="SAM" id="MobiDB-lite"/>
    </source>
</evidence>
<organism evidence="2 3">
    <name type="scientific">Xylaria bambusicola</name>
    <dbReference type="NCBI Taxonomy" id="326684"/>
    <lineage>
        <taxon>Eukaryota</taxon>
        <taxon>Fungi</taxon>
        <taxon>Dikarya</taxon>
        <taxon>Ascomycota</taxon>
        <taxon>Pezizomycotina</taxon>
        <taxon>Sordariomycetes</taxon>
        <taxon>Xylariomycetidae</taxon>
        <taxon>Xylariales</taxon>
        <taxon>Xylariaceae</taxon>
        <taxon>Xylaria</taxon>
    </lineage>
</organism>
<evidence type="ECO:0000313" key="2">
    <source>
        <dbReference type="EMBL" id="KAK5629630.1"/>
    </source>
</evidence>
<evidence type="ECO:0000313" key="3">
    <source>
        <dbReference type="Proteomes" id="UP001305414"/>
    </source>
</evidence>
<accession>A0AAN7YXQ5</accession>
<dbReference type="Proteomes" id="UP001305414">
    <property type="component" value="Unassembled WGS sequence"/>
</dbReference>
<keyword evidence="3" id="KW-1185">Reference proteome</keyword>
<dbReference type="AlphaFoldDB" id="A0AAN7YXQ5"/>
<protein>
    <submittedName>
        <fullName evidence="2">Uncharacterized protein</fullName>
    </submittedName>
</protein>
<feature type="region of interest" description="Disordered" evidence="1">
    <location>
        <begin position="59"/>
        <end position="81"/>
    </location>
</feature>
<gene>
    <name evidence="2" type="ORF">RRF57_005345</name>
</gene>
<sequence>MAMGCANRIYTWIVLQAGLGMGDCKSSLGEYKIPVAFISDRPMLNGSATIENKSWGSAVTGQRGRIDGPPVQIPRLRTKRK</sequence>
<dbReference type="EMBL" id="JAWHQM010000012">
    <property type="protein sequence ID" value="KAK5629630.1"/>
    <property type="molecule type" value="Genomic_DNA"/>
</dbReference>
<name>A0AAN7YXQ5_9PEZI</name>
<reference evidence="2 3" key="1">
    <citation type="submission" date="2023-10" db="EMBL/GenBank/DDBJ databases">
        <title>Draft genome sequence of Xylaria bambusicola isolate GMP-LS, the root and basal stem rot pathogen of sugarcane in Indonesia.</title>
        <authorList>
            <person name="Selvaraj P."/>
            <person name="Muralishankar V."/>
            <person name="Muruganantham S."/>
            <person name="Sp S."/>
            <person name="Haryani S."/>
            <person name="Lau K.J.X."/>
            <person name="Naqvi N.I."/>
        </authorList>
    </citation>
    <scope>NUCLEOTIDE SEQUENCE [LARGE SCALE GENOMIC DNA]</scope>
    <source>
        <strain evidence="2">GMP-LS</strain>
    </source>
</reference>
<proteinExistence type="predicted"/>